<dbReference type="Gene3D" id="4.10.400.10">
    <property type="entry name" value="Low-density Lipoprotein Receptor"/>
    <property type="match status" value="2"/>
</dbReference>
<comment type="caution">
    <text evidence="9">Lacks conserved residue(s) required for the propagation of feature annotation.</text>
</comment>
<dbReference type="PROSITE" id="PS01209">
    <property type="entry name" value="LDLRA_1"/>
    <property type="match status" value="2"/>
</dbReference>
<keyword evidence="8" id="KW-0325">Glycoprotein</keyword>
<evidence type="ECO:0000256" key="6">
    <source>
        <dbReference type="ARBA" id="ARBA00023157"/>
    </source>
</evidence>
<feature type="disulfide bond" evidence="9">
    <location>
        <begin position="10"/>
        <end position="22"/>
    </location>
</feature>
<dbReference type="SUPFAM" id="SSF57424">
    <property type="entry name" value="LDL receptor-like module"/>
    <property type="match status" value="2"/>
</dbReference>
<name>A0AAV6Z5B1_ENGPU</name>
<keyword evidence="11" id="KW-1185">Reference proteome</keyword>
<dbReference type="PANTHER" id="PTHR22722">
    <property type="entry name" value="LOW-DENSITY LIPOPROTEIN RECEPTOR-RELATED PROTEIN 2-RELATED"/>
    <property type="match status" value="1"/>
</dbReference>
<evidence type="ECO:0000256" key="5">
    <source>
        <dbReference type="ARBA" id="ARBA00023136"/>
    </source>
</evidence>
<dbReference type="InterPro" id="IPR002172">
    <property type="entry name" value="LDrepeatLR_classA_rpt"/>
</dbReference>
<gene>
    <name evidence="10" type="ORF">GDO81_029767</name>
</gene>
<evidence type="ECO:0000256" key="2">
    <source>
        <dbReference type="ARBA" id="ARBA00022692"/>
    </source>
</evidence>
<dbReference type="GO" id="GO:0005041">
    <property type="term" value="F:low-density lipoprotein particle receptor activity"/>
    <property type="evidence" value="ECO:0007669"/>
    <property type="project" value="TreeGrafter"/>
</dbReference>
<reference evidence="10" key="1">
    <citation type="thesis" date="2020" institute="ProQuest LLC" country="789 East Eisenhower Parkway, Ann Arbor, MI, USA">
        <title>Comparative Genomics and Chromosome Evolution.</title>
        <authorList>
            <person name="Mudd A.B."/>
        </authorList>
    </citation>
    <scope>NUCLEOTIDE SEQUENCE</scope>
    <source>
        <strain evidence="10">237g6f4</strain>
        <tissue evidence="10">Blood</tissue>
    </source>
</reference>
<dbReference type="GO" id="GO:0005886">
    <property type="term" value="C:plasma membrane"/>
    <property type="evidence" value="ECO:0007669"/>
    <property type="project" value="TreeGrafter"/>
</dbReference>
<evidence type="ECO:0000256" key="3">
    <source>
        <dbReference type="ARBA" id="ARBA00022737"/>
    </source>
</evidence>
<accession>A0AAV6Z5B1</accession>
<feature type="non-terminal residue" evidence="10">
    <location>
        <position position="89"/>
    </location>
</feature>
<proteinExistence type="predicted"/>
<dbReference type="EMBL" id="WNYA01008497">
    <property type="protein sequence ID" value="KAG8541063.1"/>
    <property type="molecule type" value="Genomic_DNA"/>
</dbReference>
<dbReference type="CDD" id="cd00112">
    <property type="entry name" value="LDLa"/>
    <property type="match status" value="2"/>
</dbReference>
<dbReference type="FunFam" id="4.10.400.10:FF:000005">
    <property type="entry name" value="low-density lipoprotein receptor-related protein 1B"/>
    <property type="match status" value="1"/>
</dbReference>
<comment type="caution">
    <text evidence="10">The sequence shown here is derived from an EMBL/GenBank/DDBJ whole genome shotgun (WGS) entry which is preliminary data.</text>
</comment>
<evidence type="ECO:0000256" key="9">
    <source>
        <dbReference type="PROSITE-ProRule" id="PRU00124"/>
    </source>
</evidence>
<evidence type="ECO:0000256" key="1">
    <source>
        <dbReference type="ARBA" id="ARBA00004167"/>
    </source>
</evidence>
<comment type="subcellular location">
    <subcellularLocation>
        <location evidence="1">Membrane</location>
        <topology evidence="1">Single-pass membrane protein</topology>
    </subcellularLocation>
</comment>
<evidence type="ECO:0008006" key="12">
    <source>
        <dbReference type="Google" id="ProtNLM"/>
    </source>
</evidence>
<dbReference type="PANTHER" id="PTHR22722:SF5">
    <property type="entry name" value="LOW-DENSITY LIPOPROTEIN RECEPTOR-RELATED PROTEIN 1B"/>
    <property type="match status" value="1"/>
</dbReference>
<organism evidence="10 11">
    <name type="scientific">Engystomops pustulosus</name>
    <name type="common">Tungara frog</name>
    <name type="synonym">Physalaemus pustulosus</name>
    <dbReference type="NCBI Taxonomy" id="76066"/>
    <lineage>
        <taxon>Eukaryota</taxon>
        <taxon>Metazoa</taxon>
        <taxon>Chordata</taxon>
        <taxon>Craniata</taxon>
        <taxon>Vertebrata</taxon>
        <taxon>Euteleostomi</taxon>
        <taxon>Amphibia</taxon>
        <taxon>Batrachia</taxon>
        <taxon>Anura</taxon>
        <taxon>Neobatrachia</taxon>
        <taxon>Hyloidea</taxon>
        <taxon>Leptodactylidae</taxon>
        <taxon>Leiuperinae</taxon>
        <taxon>Engystomops</taxon>
    </lineage>
</organism>
<dbReference type="SMART" id="SM00192">
    <property type="entry name" value="LDLa"/>
    <property type="match status" value="2"/>
</dbReference>
<keyword evidence="3" id="KW-0677">Repeat</keyword>
<dbReference type="Pfam" id="PF00057">
    <property type="entry name" value="Ldl_recept_a"/>
    <property type="match status" value="2"/>
</dbReference>
<dbReference type="PROSITE" id="PS50068">
    <property type="entry name" value="LDLRA_2"/>
    <property type="match status" value="2"/>
</dbReference>
<keyword evidence="2" id="KW-0812">Transmembrane</keyword>
<keyword evidence="5" id="KW-0472">Membrane</keyword>
<evidence type="ECO:0000256" key="8">
    <source>
        <dbReference type="ARBA" id="ARBA00023180"/>
    </source>
</evidence>
<evidence type="ECO:0000256" key="4">
    <source>
        <dbReference type="ARBA" id="ARBA00022989"/>
    </source>
</evidence>
<sequence length="89" mass="9536">MQLFPSGTSCSWSQFACSKNKCISKQWMCDGEDDCGDGSDESDDICGSVTCASDMFSCPNSHACVPFHWLCDGERDCPNGSDELSTAGC</sequence>
<evidence type="ECO:0000313" key="11">
    <source>
        <dbReference type="Proteomes" id="UP000824782"/>
    </source>
</evidence>
<dbReference type="InterPro" id="IPR051221">
    <property type="entry name" value="LDLR-related"/>
</dbReference>
<dbReference type="FunFam" id="4.10.400.10:FF:000015">
    <property type="entry name" value="Low-density lipoprotein receptor-related protein 1"/>
    <property type="match status" value="1"/>
</dbReference>
<dbReference type="AlphaFoldDB" id="A0AAV6Z5B1"/>
<evidence type="ECO:0000313" key="10">
    <source>
        <dbReference type="EMBL" id="KAG8541063.1"/>
    </source>
</evidence>
<dbReference type="Proteomes" id="UP000824782">
    <property type="component" value="Unassembled WGS sequence"/>
</dbReference>
<protein>
    <recommendedName>
        <fullName evidence="12">Very low density lipoprotein receptor</fullName>
    </recommendedName>
</protein>
<dbReference type="InterPro" id="IPR023415">
    <property type="entry name" value="LDLR_class-A_CS"/>
</dbReference>
<keyword evidence="7" id="KW-0675">Receptor</keyword>
<dbReference type="GO" id="GO:0043235">
    <property type="term" value="C:receptor complex"/>
    <property type="evidence" value="ECO:0007669"/>
    <property type="project" value="TreeGrafter"/>
</dbReference>
<feature type="disulfide bond" evidence="9">
    <location>
        <begin position="17"/>
        <end position="35"/>
    </location>
</feature>
<keyword evidence="4" id="KW-1133">Transmembrane helix</keyword>
<keyword evidence="6 9" id="KW-1015">Disulfide bond</keyword>
<dbReference type="PRINTS" id="PR00261">
    <property type="entry name" value="LDLRECEPTOR"/>
</dbReference>
<dbReference type="InterPro" id="IPR036055">
    <property type="entry name" value="LDL_receptor-like_sf"/>
</dbReference>
<evidence type="ECO:0000256" key="7">
    <source>
        <dbReference type="ARBA" id="ARBA00023170"/>
    </source>
</evidence>